<feature type="domain" description="Glycosyltransferase subfamily 4-like N-terminal" evidence="2">
    <location>
        <begin position="22"/>
        <end position="181"/>
    </location>
</feature>
<gene>
    <name evidence="3" type="ORF">EDC23_0144</name>
</gene>
<name>A0A4R8ITM8_9GAMM</name>
<dbReference type="PANTHER" id="PTHR12526:SF630">
    <property type="entry name" value="GLYCOSYLTRANSFERASE"/>
    <property type="match status" value="1"/>
</dbReference>
<dbReference type="Pfam" id="PF00534">
    <property type="entry name" value="Glycos_transf_1"/>
    <property type="match status" value="1"/>
</dbReference>
<accession>A0A4R8ITM8</accession>
<reference evidence="3 4" key="1">
    <citation type="submission" date="2019-03" db="EMBL/GenBank/DDBJ databases">
        <title>Genomic Encyclopedia of Type Strains, Phase IV (KMG-IV): sequencing the most valuable type-strain genomes for metagenomic binning, comparative biology and taxonomic classification.</title>
        <authorList>
            <person name="Goeker M."/>
        </authorList>
    </citation>
    <scope>NUCLEOTIDE SEQUENCE [LARGE SCALE GENOMIC DNA]</scope>
    <source>
        <strain evidence="3 4">DSM 16326</strain>
    </source>
</reference>
<dbReference type="Pfam" id="PF13439">
    <property type="entry name" value="Glyco_transf_4"/>
    <property type="match status" value="1"/>
</dbReference>
<feature type="domain" description="Glycosyl transferase family 1" evidence="1">
    <location>
        <begin position="202"/>
        <end position="359"/>
    </location>
</feature>
<sequence length="388" mass="42549">MSKRETRGAAPLVAHVIHRLDVGGMENGLVNLINRMPADTYRHAIICMTDYTDFSQRLRRDDVTLYSLHKREGKDIGVHLRLHRLLRKLQPDIVHTRNLATLEAQLTAMLSGVRARVHGEHGWNVGDLDGSSGKNRRLRRLVRPLVGQYIALSQQQIGYLNQAVGVTPAQLNHVCNGVDTDCFRPRRAGEFQPLPDDFASADSLIIGSVMRMQAVKAPLDLLAAFGQLRQRLPEQFARLRLVMVGDGPLLETVAQQVREAGLADQVWLPGARDDIPALMRAMDLFVLPSLAEGICNTVLEAMASGLPVIATHVGGNPDLVTPGETGSLVPAGEVDVLAETLAAYLNDTARRAYEGRTARAHAEEQFSLAAMVQGYMAVYAKVLARQRG</sequence>
<dbReference type="Proteomes" id="UP000294914">
    <property type="component" value="Unassembled WGS sequence"/>
</dbReference>
<keyword evidence="4" id="KW-1185">Reference proteome</keyword>
<organism evidence="3 4">
    <name type="scientific">Thiohalophilus thiocyanatoxydans</name>
    <dbReference type="NCBI Taxonomy" id="381308"/>
    <lineage>
        <taxon>Bacteria</taxon>
        <taxon>Pseudomonadati</taxon>
        <taxon>Pseudomonadota</taxon>
        <taxon>Gammaproteobacteria</taxon>
        <taxon>Thiohalomonadales</taxon>
        <taxon>Thiohalophilaceae</taxon>
        <taxon>Thiohalophilus</taxon>
    </lineage>
</organism>
<evidence type="ECO:0000259" key="2">
    <source>
        <dbReference type="Pfam" id="PF13439"/>
    </source>
</evidence>
<dbReference type="InterPro" id="IPR028098">
    <property type="entry name" value="Glyco_trans_4-like_N"/>
</dbReference>
<dbReference type="GO" id="GO:0016757">
    <property type="term" value="F:glycosyltransferase activity"/>
    <property type="evidence" value="ECO:0007669"/>
    <property type="project" value="UniProtKB-ARBA"/>
</dbReference>
<dbReference type="InterPro" id="IPR001296">
    <property type="entry name" value="Glyco_trans_1"/>
</dbReference>
<evidence type="ECO:0000313" key="4">
    <source>
        <dbReference type="Proteomes" id="UP000294914"/>
    </source>
</evidence>
<dbReference type="NCBIfam" id="TIGR03088">
    <property type="entry name" value="stp2"/>
    <property type="match status" value="1"/>
</dbReference>
<protein>
    <submittedName>
        <fullName evidence="3">Sugar transferase (PEP-CTERM/EpsH1 system associated)</fullName>
    </submittedName>
</protein>
<dbReference type="Gene3D" id="3.40.50.2000">
    <property type="entry name" value="Glycogen Phosphorylase B"/>
    <property type="match status" value="2"/>
</dbReference>
<dbReference type="InterPro" id="IPR017522">
    <property type="entry name" value="Sugar_tfrase_PEP-CTERM_Stp2"/>
</dbReference>
<comment type="caution">
    <text evidence="3">The sequence shown here is derived from an EMBL/GenBank/DDBJ whole genome shotgun (WGS) entry which is preliminary data.</text>
</comment>
<evidence type="ECO:0000259" key="1">
    <source>
        <dbReference type="Pfam" id="PF00534"/>
    </source>
</evidence>
<keyword evidence="3" id="KW-0808">Transferase</keyword>
<dbReference type="AlphaFoldDB" id="A0A4R8ITM8"/>
<dbReference type="EMBL" id="SOQX01000001">
    <property type="protein sequence ID" value="TDY03774.1"/>
    <property type="molecule type" value="Genomic_DNA"/>
</dbReference>
<dbReference type="PANTHER" id="PTHR12526">
    <property type="entry name" value="GLYCOSYLTRANSFERASE"/>
    <property type="match status" value="1"/>
</dbReference>
<evidence type="ECO:0000313" key="3">
    <source>
        <dbReference type="EMBL" id="TDY03774.1"/>
    </source>
</evidence>
<dbReference type="SUPFAM" id="SSF53756">
    <property type="entry name" value="UDP-Glycosyltransferase/glycogen phosphorylase"/>
    <property type="match status" value="1"/>
</dbReference>
<proteinExistence type="predicted"/>